<evidence type="ECO:0000256" key="1">
    <source>
        <dbReference type="ARBA" id="ARBA00022448"/>
    </source>
</evidence>
<protein>
    <recommendedName>
        <fullName evidence="5">ABC transporter domain-containing protein</fullName>
    </recommendedName>
</protein>
<dbReference type="InterPro" id="IPR027417">
    <property type="entry name" value="P-loop_NTPase"/>
</dbReference>
<gene>
    <name evidence="3" type="ORF">FZEAL_4687</name>
</gene>
<dbReference type="Proteomes" id="UP000635477">
    <property type="component" value="Unassembled WGS sequence"/>
</dbReference>
<comment type="caution">
    <text evidence="3">The sequence shown here is derived from an EMBL/GenBank/DDBJ whole genome shotgun (WGS) entry which is preliminary data.</text>
</comment>
<dbReference type="Gene3D" id="3.40.50.300">
    <property type="entry name" value="P-loop containing nucleotide triphosphate hydrolases"/>
    <property type="match status" value="1"/>
</dbReference>
<sequence length="104" mass="11717">MIQSEIAADTEKALLCGKDAMTRSAQKYLRVCPHYDTHDLMNARDHLSLYARDKYINDVKDNDHHVMKRLTLPPRTHTLALKLSGGNKRKVSLAITMMGKSPGP</sequence>
<evidence type="ECO:0008006" key="5">
    <source>
        <dbReference type="Google" id="ProtNLM"/>
    </source>
</evidence>
<keyword evidence="4" id="KW-1185">Reference proteome</keyword>
<dbReference type="OrthoDB" id="8061355at2759"/>
<evidence type="ECO:0000313" key="3">
    <source>
        <dbReference type="EMBL" id="KAF4979012.1"/>
    </source>
</evidence>
<keyword evidence="2" id="KW-0677">Repeat</keyword>
<reference evidence="3" key="2">
    <citation type="submission" date="2020-05" db="EMBL/GenBank/DDBJ databases">
        <authorList>
            <person name="Kim H.-S."/>
            <person name="Proctor R.H."/>
            <person name="Brown D.W."/>
        </authorList>
    </citation>
    <scope>NUCLEOTIDE SEQUENCE</scope>
    <source>
        <strain evidence="3">NRRL 22465</strain>
    </source>
</reference>
<name>A0A8H4XKJ8_9HYPO</name>
<dbReference type="PANTHER" id="PTHR19229">
    <property type="entry name" value="ATP-BINDING CASSETTE TRANSPORTER SUBFAMILY A ABCA"/>
    <property type="match status" value="1"/>
</dbReference>
<dbReference type="GO" id="GO:0016020">
    <property type="term" value="C:membrane"/>
    <property type="evidence" value="ECO:0007669"/>
    <property type="project" value="InterPro"/>
</dbReference>
<reference evidence="3" key="1">
    <citation type="journal article" date="2020" name="BMC Genomics">
        <title>Correction to: Identification and distribution of gene clusters required for synthesis of sphingolipid metabolism inhibitors in diverse species of the filamentous fungus Fusarium.</title>
        <authorList>
            <person name="Kim H.S."/>
            <person name="Lohmar J.M."/>
            <person name="Busman M."/>
            <person name="Brown D.W."/>
            <person name="Naumann T.A."/>
            <person name="Divon H.H."/>
            <person name="Lysoe E."/>
            <person name="Uhlig S."/>
            <person name="Proctor R.H."/>
        </authorList>
    </citation>
    <scope>NUCLEOTIDE SEQUENCE</scope>
    <source>
        <strain evidence="3">NRRL 22465</strain>
    </source>
</reference>
<evidence type="ECO:0000313" key="4">
    <source>
        <dbReference type="Proteomes" id="UP000635477"/>
    </source>
</evidence>
<accession>A0A8H4XKJ8</accession>
<organism evidence="3 4">
    <name type="scientific">Fusarium zealandicum</name>
    <dbReference type="NCBI Taxonomy" id="1053134"/>
    <lineage>
        <taxon>Eukaryota</taxon>
        <taxon>Fungi</taxon>
        <taxon>Dikarya</taxon>
        <taxon>Ascomycota</taxon>
        <taxon>Pezizomycotina</taxon>
        <taxon>Sordariomycetes</taxon>
        <taxon>Hypocreomycetidae</taxon>
        <taxon>Hypocreales</taxon>
        <taxon>Nectriaceae</taxon>
        <taxon>Fusarium</taxon>
        <taxon>Fusarium staphyleae species complex</taxon>
    </lineage>
</organism>
<dbReference type="AlphaFoldDB" id="A0A8H4XKJ8"/>
<evidence type="ECO:0000256" key="2">
    <source>
        <dbReference type="ARBA" id="ARBA00022737"/>
    </source>
</evidence>
<dbReference type="PANTHER" id="PTHR19229:SF36">
    <property type="entry name" value="ATP-BINDING CASSETTE SUB-FAMILY A MEMBER 2"/>
    <property type="match status" value="1"/>
</dbReference>
<dbReference type="GO" id="GO:0140359">
    <property type="term" value="F:ABC-type transporter activity"/>
    <property type="evidence" value="ECO:0007669"/>
    <property type="project" value="InterPro"/>
</dbReference>
<dbReference type="InterPro" id="IPR026082">
    <property type="entry name" value="ABCA"/>
</dbReference>
<proteinExistence type="predicted"/>
<dbReference type="GO" id="GO:0005319">
    <property type="term" value="F:lipid transporter activity"/>
    <property type="evidence" value="ECO:0007669"/>
    <property type="project" value="TreeGrafter"/>
</dbReference>
<dbReference type="EMBL" id="JABEYC010000323">
    <property type="protein sequence ID" value="KAF4979012.1"/>
    <property type="molecule type" value="Genomic_DNA"/>
</dbReference>
<dbReference type="SUPFAM" id="SSF52540">
    <property type="entry name" value="P-loop containing nucleoside triphosphate hydrolases"/>
    <property type="match status" value="1"/>
</dbReference>
<keyword evidence="1" id="KW-0813">Transport</keyword>